<organism evidence="1 2">
    <name type="scientific">Albidovulum inexpectatum</name>
    <dbReference type="NCBI Taxonomy" id="196587"/>
    <lineage>
        <taxon>Bacteria</taxon>
        <taxon>Pseudomonadati</taxon>
        <taxon>Pseudomonadota</taxon>
        <taxon>Alphaproteobacteria</taxon>
        <taxon>Rhodobacterales</taxon>
        <taxon>Paracoccaceae</taxon>
        <taxon>Albidovulum</taxon>
    </lineage>
</organism>
<name>A0A2S5JJN5_9RHOB</name>
<comment type="caution">
    <text evidence="1">The sequence shown here is derived from an EMBL/GenBank/DDBJ whole genome shotgun (WGS) entry which is preliminary data.</text>
</comment>
<gene>
    <name evidence="1" type="ORF">LV82_00864</name>
</gene>
<protein>
    <submittedName>
        <fullName evidence="1">Uncharacterized protein</fullName>
    </submittedName>
</protein>
<evidence type="ECO:0000313" key="2">
    <source>
        <dbReference type="Proteomes" id="UP000239736"/>
    </source>
</evidence>
<dbReference type="Proteomes" id="UP000239736">
    <property type="component" value="Unassembled WGS sequence"/>
</dbReference>
<reference evidence="1 2" key="1">
    <citation type="submission" date="2018-01" db="EMBL/GenBank/DDBJ databases">
        <title>Genomic Encyclopedia of Archaeal and Bacterial Type Strains, Phase II (KMG-II): from individual species to whole genera.</title>
        <authorList>
            <person name="Goeker M."/>
        </authorList>
    </citation>
    <scope>NUCLEOTIDE SEQUENCE [LARGE SCALE GENOMIC DNA]</scope>
    <source>
        <strain evidence="1 2">DSM 12048</strain>
    </source>
</reference>
<accession>A0A2S5JJN5</accession>
<dbReference type="RefSeq" id="WP_104069485.1">
    <property type="nucleotide sequence ID" value="NZ_PRDS01000002.1"/>
</dbReference>
<dbReference type="AlphaFoldDB" id="A0A2S5JJN5"/>
<evidence type="ECO:0000313" key="1">
    <source>
        <dbReference type="EMBL" id="PPB81653.1"/>
    </source>
</evidence>
<dbReference type="EMBL" id="PRDS01000002">
    <property type="protein sequence ID" value="PPB81653.1"/>
    <property type="molecule type" value="Genomic_DNA"/>
</dbReference>
<dbReference type="OrthoDB" id="159440at2"/>
<keyword evidence="2" id="KW-1185">Reference proteome</keyword>
<proteinExistence type="predicted"/>
<sequence length="120" mass="13492">MKDLRLLWRRHRVTVLAFGLALAVALFFAVRLILSAIYWADPSHRDQHPEAWMTPGYVAHSWHVPREALVQYLDIPPELKRPATIEEIARARGVGVDQVIREVEAALAELRASAPPPGGQ</sequence>